<evidence type="ECO:0000313" key="3">
    <source>
        <dbReference type="Proteomes" id="UP000324222"/>
    </source>
</evidence>
<organism evidence="2 3">
    <name type="scientific">Portunus trituberculatus</name>
    <name type="common">Swimming crab</name>
    <name type="synonym">Neptunus trituberculatus</name>
    <dbReference type="NCBI Taxonomy" id="210409"/>
    <lineage>
        <taxon>Eukaryota</taxon>
        <taxon>Metazoa</taxon>
        <taxon>Ecdysozoa</taxon>
        <taxon>Arthropoda</taxon>
        <taxon>Crustacea</taxon>
        <taxon>Multicrustacea</taxon>
        <taxon>Malacostraca</taxon>
        <taxon>Eumalacostraca</taxon>
        <taxon>Eucarida</taxon>
        <taxon>Decapoda</taxon>
        <taxon>Pleocyemata</taxon>
        <taxon>Brachyura</taxon>
        <taxon>Eubrachyura</taxon>
        <taxon>Portunoidea</taxon>
        <taxon>Portunidae</taxon>
        <taxon>Portuninae</taxon>
        <taxon>Portunus</taxon>
    </lineage>
</organism>
<sequence length="85" mass="9912">MRLVVLFWRERKVGRQAGSGVGKNLLNCASQENVVWEKLIKYRKKGRDEEEEGKEEKEWEEEERGFSRGMQEAGAPGRLSRHQPP</sequence>
<feature type="region of interest" description="Disordered" evidence="1">
    <location>
        <begin position="44"/>
        <end position="85"/>
    </location>
</feature>
<keyword evidence="3" id="KW-1185">Reference proteome</keyword>
<dbReference type="EMBL" id="VSRR010050036">
    <property type="protein sequence ID" value="MPC79031.1"/>
    <property type="molecule type" value="Genomic_DNA"/>
</dbReference>
<feature type="compositionally biased region" description="Acidic residues" evidence="1">
    <location>
        <begin position="49"/>
        <end position="63"/>
    </location>
</feature>
<dbReference type="Proteomes" id="UP000324222">
    <property type="component" value="Unassembled WGS sequence"/>
</dbReference>
<reference evidence="2 3" key="1">
    <citation type="submission" date="2019-05" db="EMBL/GenBank/DDBJ databases">
        <title>Another draft genome of Portunus trituberculatus and its Hox gene families provides insights of decapod evolution.</title>
        <authorList>
            <person name="Jeong J.-H."/>
            <person name="Song I."/>
            <person name="Kim S."/>
            <person name="Choi T."/>
            <person name="Kim D."/>
            <person name="Ryu S."/>
            <person name="Kim W."/>
        </authorList>
    </citation>
    <scope>NUCLEOTIDE SEQUENCE [LARGE SCALE GENOMIC DNA]</scope>
    <source>
        <tissue evidence="2">Muscle</tissue>
    </source>
</reference>
<proteinExistence type="predicted"/>
<evidence type="ECO:0000313" key="2">
    <source>
        <dbReference type="EMBL" id="MPC79031.1"/>
    </source>
</evidence>
<comment type="caution">
    <text evidence="2">The sequence shown here is derived from an EMBL/GenBank/DDBJ whole genome shotgun (WGS) entry which is preliminary data.</text>
</comment>
<evidence type="ECO:0000256" key="1">
    <source>
        <dbReference type="SAM" id="MobiDB-lite"/>
    </source>
</evidence>
<name>A0A5B7I0X9_PORTR</name>
<gene>
    <name evidence="2" type="ORF">E2C01_073542</name>
</gene>
<accession>A0A5B7I0X9</accession>
<dbReference type="AlphaFoldDB" id="A0A5B7I0X9"/>
<protein>
    <submittedName>
        <fullName evidence="2">Uncharacterized protein</fullName>
    </submittedName>
</protein>